<evidence type="ECO:0000313" key="1">
    <source>
        <dbReference type="EMBL" id="VTP02818.1"/>
    </source>
</evidence>
<organism evidence="1">
    <name type="scientific">Mycobacterium riyadhense</name>
    <dbReference type="NCBI Taxonomy" id="486698"/>
    <lineage>
        <taxon>Bacteria</taxon>
        <taxon>Bacillati</taxon>
        <taxon>Actinomycetota</taxon>
        <taxon>Actinomycetes</taxon>
        <taxon>Mycobacteriales</taxon>
        <taxon>Mycobacteriaceae</taxon>
        <taxon>Mycobacterium</taxon>
    </lineage>
</organism>
<dbReference type="Gene3D" id="3.40.50.1010">
    <property type="entry name" value="5'-nuclease"/>
    <property type="match status" value="1"/>
</dbReference>
<accession>A0A653EZL0</accession>
<gene>
    <name evidence="1" type="ORF">BIN_B_04715</name>
</gene>
<dbReference type="EMBL" id="LR589142">
    <property type="protein sequence ID" value="VTP02818.1"/>
    <property type="molecule type" value="Genomic_DNA"/>
</dbReference>
<protein>
    <submittedName>
        <fullName evidence="1">Uncharacterized protein</fullName>
    </submittedName>
</protein>
<dbReference type="InterPro" id="IPR029060">
    <property type="entry name" value="PIN-like_dom_sf"/>
</dbReference>
<dbReference type="AlphaFoldDB" id="A0A653EZL0"/>
<name>A0A653EZL0_9MYCO</name>
<proteinExistence type="predicted"/>
<dbReference type="SUPFAM" id="SSF88723">
    <property type="entry name" value="PIN domain-like"/>
    <property type="match status" value="1"/>
</dbReference>
<sequence>MTYVLDTNVVSALRVPGRHPAVAAWADSVQVAEQFVVAITLAEIERGMIAKGTHRPDPGCAPTALVRRQGAAHIRPPDAVL</sequence>
<reference evidence="1" key="1">
    <citation type="submission" date="2019-05" db="EMBL/GenBank/DDBJ databases">
        <authorList>
            <person name="Naeem R."/>
            <person name="Antony C."/>
            <person name="Guan Q."/>
        </authorList>
    </citation>
    <scope>NUCLEOTIDE SEQUENCE</scope>
    <source>
        <strain evidence="1">2</strain>
    </source>
</reference>